<feature type="compositionally biased region" description="Basic and acidic residues" evidence="1">
    <location>
        <begin position="78"/>
        <end position="106"/>
    </location>
</feature>
<dbReference type="OrthoDB" id="6513042at2759"/>
<sequence length="106" mass="12899">MVVATFQYIRILGYQADKITILTTYNGKKQLIRDVLRRRCSWNPIFDIIEYFKSEKLNKEDKKKEAEEKETEEANDEYENKEILNQEDKKEMKYGKENMEKQHEKK</sequence>
<protein>
    <recommendedName>
        <fullName evidence="4">DNA2/NAM7 helicase-like C-terminal domain-containing protein</fullName>
    </recommendedName>
</protein>
<feature type="compositionally biased region" description="Acidic residues" evidence="1">
    <location>
        <begin position="68"/>
        <end position="77"/>
    </location>
</feature>
<organism evidence="2 3">
    <name type="scientific">Neocallimastix californiae</name>
    <dbReference type="NCBI Taxonomy" id="1754190"/>
    <lineage>
        <taxon>Eukaryota</taxon>
        <taxon>Fungi</taxon>
        <taxon>Fungi incertae sedis</taxon>
        <taxon>Chytridiomycota</taxon>
        <taxon>Chytridiomycota incertae sedis</taxon>
        <taxon>Neocallimastigomycetes</taxon>
        <taxon>Neocallimastigales</taxon>
        <taxon>Neocallimastigaceae</taxon>
        <taxon>Neocallimastix</taxon>
    </lineage>
</organism>
<dbReference type="STRING" id="1754190.A0A1Y2ABV6"/>
<dbReference type="Proteomes" id="UP000193920">
    <property type="component" value="Unassembled WGS sequence"/>
</dbReference>
<accession>A0A1Y2ABV6</accession>
<feature type="compositionally biased region" description="Basic and acidic residues" evidence="1">
    <location>
        <begin position="58"/>
        <end position="67"/>
    </location>
</feature>
<feature type="region of interest" description="Disordered" evidence="1">
    <location>
        <begin position="58"/>
        <end position="106"/>
    </location>
</feature>
<evidence type="ECO:0000313" key="3">
    <source>
        <dbReference type="Proteomes" id="UP000193920"/>
    </source>
</evidence>
<dbReference type="EMBL" id="MCOG01000309">
    <property type="protein sequence ID" value="ORY19954.1"/>
    <property type="molecule type" value="Genomic_DNA"/>
</dbReference>
<dbReference type="AlphaFoldDB" id="A0A1Y2ABV6"/>
<keyword evidence="3" id="KW-1185">Reference proteome</keyword>
<gene>
    <name evidence="2" type="ORF">LY90DRAFT_517224</name>
</gene>
<evidence type="ECO:0000256" key="1">
    <source>
        <dbReference type="SAM" id="MobiDB-lite"/>
    </source>
</evidence>
<comment type="caution">
    <text evidence="2">The sequence shown here is derived from an EMBL/GenBank/DDBJ whole genome shotgun (WGS) entry which is preliminary data.</text>
</comment>
<proteinExistence type="predicted"/>
<evidence type="ECO:0000313" key="2">
    <source>
        <dbReference type="EMBL" id="ORY19954.1"/>
    </source>
</evidence>
<name>A0A1Y2ABV6_9FUNG</name>
<reference evidence="2 3" key="1">
    <citation type="submission" date="2016-08" db="EMBL/GenBank/DDBJ databases">
        <title>A Parts List for Fungal Cellulosomes Revealed by Comparative Genomics.</title>
        <authorList>
            <consortium name="DOE Joint Genome Institute"/>
            <person name="Haitjema C.H."/>
            <person name="Gilmore S.P."/>
            <person name="Henske J.K."/>
            <person name="Solomon K.V."/>
            <person name="De Groot R."/>
            <person name="Kuo A."/>
            <person name="Mondo S.J."/>
            <person name="Salamov A.A."/>
            <person name="Labutti K."/>
            <person name="Zhao Z."/>
            <person name="Chiniquy J."/>
            <person name="Barry K."/>
            <person name="Brewer H.M."/>
            <person name="Purvine S.O."/>
            <person name="Wright A.T."/>
            <person name="Boxma B."/>
            <person name="Van Alen T."/>
            <person name="Hackstein J.H."/>
            <person name="Baker S.E."/>
            <person name="Grigoriev I.V."/>
            <person name="O'Malley M.A."/>
        </authorList>
    </citation>
    <scope>NUCLEOTIDE SEQUENCE [LARGE SCALE GENOMIC DNA]</scope>
    <source>
        <strain evidence="2 3">G1</strain>
    </source>
</reference>
<evidence type="ECO:0008006" key="4">
    <source>
        <dbReference type="Google" id="ProtNLM"/>
    </source>
</evidence>